<dbReference type="GO" id="GO:0006491">
    <property type="term" value="P:N-glycan processing"/>
    <property type="evidence" value="ECO:0007669"/>
    <property type="project" value="TreeGrafter"/>
</dbReference>
<evidence type="ECO:0000256" key="4">
    <source>
        <dbReference type="ARBA" id="ARBA00023157"/>
    </source>
</evidence>
<dbReference type="Proteomes" id="UP000268162">
    <property type="component" value="Unassembled WGS sequence"/>
</dbReference>
<keyword evidence="2" id="KW-0732">Signal</keyword>
<keyword evidence="8" id="KW-1185">Reference proteome</keyword>
<accession>A0A4P9ZQQ1</accession>
<dbReference type="InterPro" id="IPR036055">
    <property type="entry name" value="LDL_receptor-like_sf"/>
</dbReference>
<dbReference type="Pfam" id="PF13015">
    <property type="entry name" value="PRKCSH_1"/>
    <property type="match status" value="1"/>
</dbReference>
<dbReference type="AlphaFoldDB" id="A0A4P9ZQQ1"/>
<evidence type="ECO:0000256" key="2">
    <source>
        <dbReference type="ARBA" id="ARBA00022729"/>
    </source>
</evidence>
<dbReference type="SUPFAM" id="SSF50911">
    <property type="entry name" value="Mannose 6-phosphate receptor domain"/>
    <property type="match status" value="1"/>
</dbReference>
<proteinExistence type="predicted"/>
<dbReference type="PANTHER" id="PTHR12630:SF1">
    <property type="entry name" value="GLUCOSIDASE 2 SUBUNIT BETA"/>
    <property type="match status" value="1"/>
</dbReference>
<dbReference type="PROSITE" id="PS51914">
    <property type="entry name" value="MRH"/>
    <property type="match status" value="1"/>
</dbReference>
<feature type="domain" description="MRH" evidence="6">
    <location>
        <begin position="417"/>
        <end position="523"/>
    </location>
</feature>
<dbReference type="Gene3D" id="4.10.400.10">
    <property type="entry name" value="Low-density Lipoprotein Receptor"/>
    <property type="match status" value="1"/>
</dbReference>
<dbReference type="InterPro" id="IPR044865">
    <property type="entry name" value="MRH_dom"/>
</dbReference>
<gene>
    <name evidence="7" type="ORF">BJ085DRAFT_24336</name>
</gene>
<evidence type="ECO:0000259" key="6">
    <source>
        <dbReference type="PROSITE" id="PS51914"/>
    </source>
</evidence>
<name>A0A4P9ZQQ1_9FUNG</name>
<organism evidence="7 8">
    <name type="scientific">Dimargaris cristalligena</name>
    <dbReference type="NCBI Taxonomy" id="215637"/>
    <lineage>
        <taxon>Eukaryota</taxon>
        <taxon>Fungi</taxon>
        <taxon>Fungi incertae sedis</taxon>
        <taxon>Zoopagomycota</taxon>
        <taxon>Kickxellomycotina</taxon>
        <taxon>Dimargaritomycetes</taxon>
        <taxon>Dimargaritales</taxon>
        <taxon>Dimargaritaceae</taxon>
        <taxon>Dimargaris</taxon>
    </lineage>
</organism>
<dbReference type="InterPro" id="IPR039794">
    <property type="entry name" value="Gtb1-like"/>
</dbReference>
<dbReference type="EMBL" id="ML002972">
    <property type="protein sequence ID" value="RKP35061.1"/>
    <property type="molecule type" value="Genomic_DNA"/>
</dbReference>
<dbReference type="STRING" id="215637.A0A4P9ZQQ1"/>
<dbReference type="PANTHER" id="PTHR12630">
    <property type="entry name" value="N-LINKED OLIGOSACCHARIDE PROCESSING"/>
    <property type="match status" value="1"/>
</dbReference>
<reference evidence="8" key="1">
    <citation type="journal article" date="2018" name="Nat. Microbiol.">
        <title>Leveraging single-cell genomics to expand the fungal tree of life.</title>
        <authorList>
            <person name="Ahrendt S.R."/>
            <person name="Quandt C.A."/>
            <person name="Ciobanu D."/>
            <person name="Clum A."/>
            <person name="Salamov A."/>
            <person name="Andreopoulos B."/>
            <person name="Cheng J.F."/>
            <person name="Woyke T."/>
            <person name="Pelin A."/>
            <person name="Henrissat B."/>
            <person name="Reynolds N.K."/>
            <person name="Benny G.L."/>
            <person name="Smith M.E."/>
            <person name="James T.Y."/>
            <person name="Grigoriev I.V."/>
        </authorList>
    </citation>
    <scope>NUCLEOTIDE SEQUENCE [LARGE SCALE GENOMIC DNA]</scope>
    <source>
        <strain evidence="8">RSA 468</strain>
    </source>
</reference>
<keyword evidence="4" id="KW-1015">Disulfide bond</keyword>
<dbReference type="InterPro" id="IPR009011">
    <property type="entry name" value="Man6P_isomerase_rcpt-bd_dom_sf"/>
</dbReference>
<evidence type="ECO:0000256" key="1">
    <source>
        <dbReference type="ARBA" id="ARBA00022387"/>
    </source>
</evidence>
<keyword evidence="5" id="KW-0175">Coiled coil</keyword>
<keyword evidence="3" id="KW-0256">Endoplasmic reticulum</keyword>
<evidence type="ECO:0000256" key="3">
    <source>
        <dbReference type="ARBA" id="ARBA00022824"/>
    </source>
</evidence>
<dbReference type="GO" id="GO:0017177">
    <property type="term" value="C:glucosidase II complex"/>
    <property type="evidence" value="ECO:0007669"/>
    <property type="project" value="TreeGrafter"/>
</dbReference>
<feature type="coiled-coil region" evidence="5">
    <location>
        <begin position="374"/>
        <end position="401"/>
    </location>
</feature>
<evidence type="ECO:0000313" key="7">
    <source>
        <dbReference type="EMBL" id="RKP35061.1"/>
    </source>
</evidence>
<evidence type="ECO:0000256" key="5">
    <source>
        <dbReference type="SAM" id="Coils"/>
    </source>
</evidence>
<dbReference type="Gene3D" id="2.70.130.10">
    <property type="entry name" value="Mannose-6-phosphate receptor binding domain"/>
    <property type="match status" value="1"/>
</dbReference>
<evidence type="ECO:0000313" key="8">
    <source>
        <dbReference type="Proteomes" id="UP000268162"/>
    </source>
</evidence>
<dbReference type="SUPFAM" id="SSF57424">
    <property type="entry name" value="LDL receptor-like module"/>
    <property type="match status" value="1"/>
</dbReference>
<dbReference type="Pfam" id="PF12999">
    <property type="entry name" value="PRKCSH-like"/>
    <property type="match status" value="1"/>
</dbReference>
<dbReference type="InterPro" id="IPR028146">
    <property type="entry name" value="PRKCSH_N"/>
</dbReference>
<sequence>MASTEVVTGPTVNLNQKPSTPLYGVPPELRALYTPGQSPALFTCLDGSKSIPFTRVNNNYCDCPDGSDEPGTSACSNGHFYCANAGHRPALIRSSQVNDGICDPECCDGSDEYNGLARCSNRCADAHVEYQKELDQQQANRRHTSDLKAAYIRDGQQMIQDMDRRIGEFRTQVADQERAVARLQRINQIIRENHEFSENERKFRARPGTTLAQEVQYVVPRIIEALTLREQQVEKLVIILNQLKTGHNPNYHDMAVKRAIERYDRFVSQNPQYHSQGESGSEQVILEISDDETDAWDVQTEHLIQLTEDVVAVEEERIAAETAANEASVDKKASLAKGLAVWGVPIGLSFLCTAATRYTGSDADLPNDLFFDNLDKYNQLLIDAESSLRSLQSELEITEHKRTKDYGPNGEYGKIANECLRIDSGTFTYTVCLYGTVTQRDRNAYHTVTIGNFQHWGISTNDPSDPRFYREQLYGGGQQCWGGPQRSAHVFFECGAENKLLEVSEPSTCEYHLKVMSPAACDVLPADGTEPAIAVETIPHHHQEF</sequence>
<protein>
    <recommendedName>
        <fullName evidence="1">Glucosidase 2 subunit beta</fullName>
    </recommendedName>
</protein>
<dbReference type="InterPro" id="IPR036607">
    <property type="entry name" value="PRKCSH"/>
</dbReference>